<name>A0A089M814_9BACL</name>
<organism evidence="1 2">
    <name type="scientific">Paenibacillus graminis</name>
    <dbReference type="NCBI Taxonomy" id="189425"/>
    <lineage>
        <taxon>Bacteria</taxon>
        <taxon>Bacillati</taxon>
        <taxon>Bacillota</taxon>
        <taxon>Bacilli</taxon>
        <taxon>Bacillales</taxon>
        <taxon>Paenibacillaceae</taxon>
        <taxon>Paenibacillus</taxon>
    </lineage>
</organism>
<reference evidence="1 2" key="1">
    <citation type="submission" date="2014-08" db="EMBL/GenBank/DDBJ databases">
        <title>Comparative genomics of the Paenibacillus odorifer group.</title>
        <authorList>
            <person name="den Bakker H.C."/>
            <person name="Tsai Y.-C."/>
            <person name="Martin N."/>
            <person name="Korlach J."/>
            <person name="Wiedmann M."/>
        </authorList>
    </citation>
    <scope>NUCLEOTIDE SEQUENCE [LARGE SCALE GENOMIC DNA]</scope>
    <source>
        <strain evidence="1 2">DSM 15220</strain>
    </source>
</reference>
<dbReference type="Proteomes" id="UP000029500">
    <property type="component" value="Chromosome"/>
</dbReference>
<proteinExistence type="predicted"/>
<dbReference type="KEGG" id="pgm:PGRAT_13335"/>
<evidence type="ECO:0000313" key="2">
    <source>
        <dbReference type="Proteomes" id="UP000029500"/>
    </source>
</evidence>
<sequence length="288" mass="31468">MRTINIRRMMILSGVLLLCPILNTGCARINDKPAAEVLHLVLAGMAGSDGVSFEGASSLLLDGNPSPEAELYYGGTVSDHNKVSLYTLLPDGGIPQTAAQAGENKLKSGSAATPAYYTKLEKKNGEWTLLQKDSAAPPDNPLPALNPLRQLEDLENLEIEVSEEASAARGTKVLRIELSEPEAGRQLAAELEGQMEAIRPDKSSSELKESGKRADALQLLWEQKNKELQQKLKEVSVQTVYYLKVDTKRNLPKRLTCTRRVNDPGDRGTVAGGAEEIYLTEVNFYGYR</sequence>
<dbReference type="RefSeq" id="WP_025704017.1">
    <property type="nucleotide sequence ID" value="NZ_CP009287.1"/>
</dbReference>
<keyword evidence="2" id="KW-1185">Reference proteome</keyword>
<protein>
    <recommendedName>
        <fullName evidence="3">Lipoprotein</fullName>
    </recommendedName>
</protein>
<gene>
    <name evidence="1" type="ORF">PGRAT_13335</name>
</gene>
<dbReference type="EMBL" id="CP009287">
    <property type="protein sequence ID" value="AIQ68490.1"/>
    <property type="molecule type" value="Genomic_DNA"/>
</dbReference>
<dbReference type="STRING" id="189425.PGRAT_13335"/>
<dbReference type="AlphaFoldDB" id="A0A089M814"/>
<dbReference type="HOGENOM" id="CLU_084192_0_0_9"/>
<dbReference type="OrthoDB" id="2664142at2"/>
<dbReference type="eggNOG" id="ENOG502ZMUA">
    <property type="taxonomic scope" value="Bacteria"/>
</dbReference>
<accession>A0A089M814</accession>
<evidence type="ECO:0008006" key="3">
    <source>
        <dbReference type="Google" id="ProtNLM"/>
    </source>
</evidence>
<evidence type="ECO:0000313" key="1">
    <source>
        <dbReference type="EMBL" id="AIQ68490.1"/>
    </source>
</evidence>